<evidence type="ECO:0000313" key="1">
    <source>
        <dbReference type="EMBL" id="AXR01238.1"/>
    </source>
</evidence>
<dbReference type="KEGG" id="ppis:B1L02_14240"/>
<dbReference type="RefSeq" id="WP_088531547.1">
    <property type="nucleotide sequence ID" value="NZ_CP021646.1"/>
</dbReference>
<dbReference type="Proteomes" id="UP000258102">
    <property type="component" value="Chromosome 1"/>
</dbReference>
<gene>
    <name evidence="1" type="ORF">D0511_03490</name>
</gene>
<proteinExistence type="predicted"/>
<dbReference type="EMBL" id="CP031761">
    <property type="protein sequence ID" value="AXR01238.1"/>
    <property type="molecule type" value="Genomic_DNA"/>
</dbReference>
<organism evidence="1 2">
    <name type="scientific">Pseudoalteromonas piscicida</name>
    <dbReference type="NCBI Taxonomy" id="43662"/>
    <lineage>
        <taxon>Bacteria</taxon>
        <taxon>Pseudomonadati</taxon>
        <taxon>Pseudomonadota</taxon>
        <taxon>Gammaproteobacteria</taxon>
        <taxon>Alteromonadales</taxon>
        <taxon>Pseudoalteromonadaceae</taxon>
        <taxon>Pseudoalteromonas</taxon>
    </lineage>
</organism>
<protein>
    <submittedName>
        <fullName evidence="1">Uncharacterized protein</fullName>
    </submittedName>
</protein>
<dbReference type="AlphaFoldDB" id="A0AAD0RMF0"/>
<name>A0AAD0RMF0_PSEO7</name>
<evidence type="ECO:0000313" key="2">
    <source>
        <dbReference type="Proteomes" id="UP000258102"/>
    </source>
</evidence>
<sequence length="71" mass="7880">MILVVVTPLSLEVILSLFINIKSQVGELAISLMHDYDRLIGLVLNVQVVEVLMAKNRFKNQTALLTEGESV</sequence>
<reference evidence="1 2" key="1">
    <citation type="submission" date="2018-08" db="EMBL/GenBank/DDBJ databases">
        <title>Whole Genome Sequences of Two Pseudoalteromonas piscicida Strains, DE1-A and DE2-A, which Exhibit Strong Antibacterial Activity against Vibrio vulnificus.</title>
        <authorList>
            <person name="Richards G.P."/>
            <person name="Needleman D.S."/>
            <person name="Watson M.A."/>
            <person name="Polson S.W."/>
        </authorList>
    </citation>
    <scope>NUCLEOTIDE SEQUENCE [LARGE SCALE GENOMIC DNA]</scope>
    <source>
        <strain evidence="1 2">DE2-A</strain>
    </source>
</reference>
<accession>A0AAD0RMF0</accession>